<evidence type="ECO:0000313" key="6">
    <source>
        <dbReference type="Proteomes" id="UP000662873"/>
    </source>
</evidence>
<feature type="domain" description="Transketolase-like pyrimidine-binding" evidence="4">
    <location>
        <begin position="13"/>
        <end position="188"/>
    </location>
</feature>
<dbReference type="KEGG" id="npy:NPRO_13390"/>
<evidence type="ECO:0000259" key="4">
    <source>
        <dbReference type="SMART" id="SM00861"/>
    </source>
</evidence>
<dbReference type="Pfam" id="PF02780">
    <property type="entry name" value="Transketolase_C"/>
    <property type="match status" value="1"/>
</dbReference>
<dbReference type="Gene3D" id="3.40.50.920">
    <property type="match status" value="1"/>
</dbReference>
<evidence type="ECO:0000256" key="2">
    <source>
        <dbReference type="ARBA" id="ARBA00023002"/>
    </source>
</evidence>
<dbReference type="GO" id="GO:0016491">
    <property type="term" value="F:oxidoreductase activity"/>
    <property type="evidence" value="ECO:0007669"/>
    <property type="project" value="UniProtKB-KW"/>
</dbReference>
<dbReference type="Pfam" id="PF02779">
    <property type="entry name" value="Transket_pyr"/>
    <property type="match status" value="1"/>
</dbReference>
<evidence type="ECO:0000313" key="5">
    <source>
        <dbReference type="EMBL" id="BBO23744.1"/>
    </source>
</evidence>
<dbReference type="Gene3D" id="3.40.50.970">
    <property type="match status" value="1"/>
</dbReference>
<dbReference type="CDD" id="cd07036">
    <property type="entry name" value="TPP_PYR_E1-PDHc-beta_like"/>
    <property type="match status" value="1"/>
</dbReference>
<proteinExistence type="predicted"/>
<dbReference type="InterPro" id="IPR009014">
    <property type="entry name" value="Transketo_C/PFOR_II"/>
</dbReference>
<dbReference type="NCBIfam" id="NF006667">
    <property type="entry name" value="PRK09212.1"/>
    <property type="match status" value="1"/>
</dbReference>
<sequence length="337" mass="36580">MSAAAPATETIKSNYLMAIREALDEELGSNPDMLCLGEDIGLLGGAFGVTDGLQAKYGEQRVIDMPISEAAIVGVAVGAALNGKTVMAEMQFIDFISCAFDQIVNMLATYHYRTAGDAALNVVIRGPAGAYGGGALYHSQMNEAWFCHSPGLKVVCPSTPRDAKGLLKAALRDPNPVLFYEVKELYRLREIAEELPGKDFTIPFGQASIRREGRDLTAITYGQNVYHCLHAADKLAEEGIEMEVIDLRTLVPLDEATIIESVKKTNRALVVNEAPKTCGFAGEVVARICELSFEHLDAPPLRVTRSDTPVPWAKPLELKVLPSVEKICDAARRIAKF</sequence>
<keyword evidence="3" id="KW-0786">Thiamine pyrophosphate</keyword>
<reference evidence="5" key="1">
    <citation type="journal article" name="DNA Res.">
        <title>The physiological potential of anammox bacteria as revealed by their core genome structure.</title>
        <authorList>
            <person name="Okubo T."/>
            <person name="Toyoda A."/>
            <person name="Fukuhara K."/>
            <person name="Uchiyama I."/>
            <person name="Harigaya Y."/>
            <person name="Kuroiwa M."/>
            <person name="Suzuki T."/>
            <person name="Murakami Y."/>
            <person name="Suwa Y."/>
            <person name="Takami H."/>
        </authorList>
    </citation>
    <scope>NUCLEOTIDE SEQUENCE</scope>
    <source>
        <strain evidence="5">317325-2</strain>
    </source>
</reference>
<dbReference type="SUPFAM" id="SSF52922">
    <property type="entry name" value="TK C-terminal domain-like"/>
    <property type="match status" value="1"/>
</dbReference>
<dbReference type="FunFam" id="3.40.50.970:FF:000001">
    <property type="entry name" value="Pyruvate dehydrogenase E1 beta subunit"/>
    <property type="match status" value="1"/>
</dbReference>
<dbReference type="Proteomes" id="UP000662873">
    <property type="component" value="Chromosome"/>
</dbReference>
<evidence type="ECO:0000256" key="1">
    <source>
        <dbReference type="ARBA" id="ARBA00001964"/>
    </source>
</evidence>
<dbReference type="AlphaFoldDB" id="A0A809SEA1"/>
<dbReference type="InterPro" id="IPR029061">
    <property type="entry name" value="THDP-binding"/>
</dbReference>
<accession>A0A809SEA1</accession>
<gene>
    <name evidence="5" type="ORF">NPRO_13390</name>
</gene>
<dbReference type="InterPro" id="IPR005475">
    <property type="entry name" value="Transketolase-like_Pyr-bd"/>
</dbReference>
<dbReference type="FunFam" id="3.40.50.920:FF:000001">
    <property type="entry name" value="Pyruvate dehydrogenase E1 beta subunit"/>
    <property type="match status" value="1"/>
</dbReference>
<keyword evidence="5" id="KW-0670">Pyruvate</keyword>
<dbReference type="SUPFAM" id="SSF52518">
    <property type="entry name" value="Thiamin diphosphate-binding fold (THDP-binding)"/>
    <property type="match status" value="1"/>
</dbReference>
<comment type="cofactor">
    <cofactor evidence="1">
        <name>thiamine diphosphate</name>
        <dbReference type="ChEBI" id="CHEBI:58937"/>
    </cofactor>
</comment>
<dbReference type="PANTHER" id="PTHR43257">
    <property type="entry name" value="PYRUVATE DEHYDROGENASE E1 COMPONENT BETA SUBUNIT"/>
    <property type="match status" value="1"/>
</dbReference>
<protein>
    <submittedName>
        <fullName evidence="5">Pyruvate dehydrogenase E1 subunit beta</fullName>
    </submittedName>
</protein>
<dbReference type="PANTHER" id="PTHR43257:SF2">
    <property type="entry name" value="PYRUVATE DEHYDROGENASE E1 COMPONENT SUBUNIT BETA"/>
    <property type="match status" value="1"/>
</dbReference>
<evidence type="ECO:0000256" key="3">
    <source>
        <dbReference type="ARBA" id="ARBA00023052"/>
    </source>
</evidence>
<keyword evidence="2" id="KW-0560">Oxidoreductase</keyword>
<dbReference type="InterPro" id="IPR033248">
    <property type="entry name" value="Transketolase_C"/>
</dbReference>
<dbReference type="SMART" id="SM00861">
    <property type="entry name" value="Transket_pyr"/>
    <property type="match status" value="1"/>
</dbReference>
<name>A0A809SEA1_9BACT</name>
<dbReference type="EMBL" id="AP021858">
    <property type="protein sequence ID" value="BBO23744.1"/>
    <property type="molecule type" value="Genomic_DNA"/>
</dbReference>
<organism evidence="5 6">
    <name type="scientific">Candidatus Nitrosymbiomonas proteolyticus</name>
    <dbReference type="NCBI Taxonomy" id="2608984"/>
    <lineage>
        <taxon>Bacteria</taxon>
        <taxon>Bacillati</taxon>
        <taxon>Armatimonadota</taxon>
        <taxon>Armatimonadota incertae sedis</taxon>
        <taxon>Candidatus Nitrosymbiomonas</taxon>
    </lineage>
</organism>